<evidence type="ECO:0000313" key="3">
    <source>
        <dbReference type="Proteomes" id="UP000037122"/>
    </source>
</evidence>
<dbReference type="AlphaFoldDB" id="A0A0L0P751"/>
<dbReference type="Proteomes" id="UP000037122">
    <property type="component" value="Unassembled WGS sequence"/>
</dbReference>
<proteinExistence type="predicted"/>
<evidence type="ECO:0000256" key="1">
    <source>
        <dbReference type="SAM" id="MobiDB-lite"/>
    </source>
</evidence>
<reference evidence="3" key="1">
    <citation type="journal article" date="2015" name="BMC Genomics">
        <title>Draft genome of a commonly misdiagnosed multidrug resistant pathogen Candida auris.</title>
        <authorList>
            <person name="Chatterjee S."/>
            <person name="Alampalli S.V."/>
            <person name="Nageshan R.K."/>
            <person name="Chettiar S.T."/>
            <person name="Joshi S."/>
            <person name="Tatu U.S."/>
        </authorList>
    </citation>
    <scope>NUCLEOTIDE SEQUENCE [LARGE SCALE GENOMIC DNA]</scope>
    <source>
        <strain evidence="3">6684</strain>
    </source>
</reference>
<accession>A0A0L0P751</accession>
<feature type="compositionally biased region" description="Basic and acidic residues" evidence="1">
    <location>
        <begin position="22"/>
        <end position="31"/>
    </location>
</feature>
<feature type="region of interest" description="Disordered" evidence="1">
    <location>
        <begin position="1"/>
        <end position="31"/>
    </location>
</feature>
<gene>
    <name evidence="2" type="ORF">QG37_01204</name>
</gene>
<evidence type="ECO:0000313" key="2">
    <source>
        <dbReference type="EMBL" id="KNE01861.1"/>
    </source>
</evidence>
<organism evidence="2 3">
    <name type="scientific">Candidozyma auris</name>
    <name type="common">Yeast</name>
    <name type="synonym">Candida auris</name>
    <dbReference type="NCBI Taxonomy" id="498019"/>
    <lineage>
        <taxon>Eukaryota</taxon>
        <taxon>Fungi</taxon>
        <taxon>Dikarya</taxon>
        <taxon>Ascomycota</taxon>
        <taxon>Saccharomycotina</taxon>
        <taxon>Pichiomycetes</taxon>
        <taxon>Metschnikowiaceae</taxon>
        <taxon>Candidozyma</taxon>
    </lineage>
</organism>
<sequence length="31" mass="3328">MAAKMSLQRDEHSIAKALSDLVKGKGEENLG</sequence>
<comment type="caution">
    <text evidence="2">The sequence shown here is derived from an EMBL/GenBank/DDBJ whole genome shotgun (WGS) entry which is preliminary data.</text>
</comment>
<protein>
    <submittedName>
        <fullName evidence="2">Uncharacterized protein</fullName>
    </submittedName>
</protein>
<dbReference type="EMBL" id="LGST01000008">
    <property type="protein sequence ID" value="KNE01861.1"/>
    <property type="molecule type" value="Genomic_DNA"/>
</dbReference>
<name>A0A0L0P751_CANAR</name>